<accession>Q6BI81</accession>
<organism evidence="1 2">
    <name type="scientific">Debaryomyces hansenii (strain ATCC 36239 / CBS 767 / BCRC 21394 / JCM 1990 / NBRC 0083 / IGC 2968)</name>
    <name type="common">Yeast</name>
    <name type="synonym">Torulaspora hansenii</name>
    <dbReference type="NCBI Taxonomy" id="284592"/>
    <lineage>
        <taxon>Eukaryota</taxon>
        <taxon>Fungi</taxon>
        <taxon>Dikarya</taxon>
        <taxon>Ascomycota</taxon>
        <taxon>Saccharomycotina</taxon>
        <taxon>Pichiomycetes</taxon>
        <taxon>Debaryomycetaceae</taxon>
        <taxon>Debaryomyces</taxon>
    </lineage>
</organism>
<sequence>MFSISVRSIKEPPISRISVPDEKWQTVLAATTTIGSFLIEYSG</sequence>
<evidence type="ECO:0000313" key="2">
    <source>
        <dbReference type="Proteomes" id="UP000000599"/>
    </source>
</evidence>
<dbReference type="AlphaFoldDB" id="Q6BI81"/>
<dbReference type="VEuPathDB" id="FungiDB:DEHA2G12760g"/>
<dbReference type="HOGENOM" id="CLU_3242126_0_0_1"/>
<gene>
    <name evidence="1" type="ordered locus">DEHA2G12760g</name>
</gene>
<dbReference type="KEGG" id="dha:DEHA2G12760g"/>
<keyword evidence="2" id="KW-1185">Reference proteome</keyword>
<dbReference type="Proteomes" id="UP000000599">
    <property type="component" value="Chromosome G"/>
</dbReference>
<dbReference type="InParanoid" id="Q6BI81"/>
<evidence type="ECO:0000313" key="1">
    <source>
        <dbReference type="EMBL" id="CAG90576.1"/>
    </source>
</evidence>
<dbReference type="EMBL" id="CR382139">
    <property type="protein sequence ID" value="CAG90576.1"/>
    <property type="molecule type" value="Genomic_DNA"/>
</dbReference>
<reference evidence="1 2" key="1">
    <citation type="journal article" date="2004" name="Nature">
        <title>Genome evolution in yeasts.</title>
        <authorList>
            <consortium name="Genolevures"/>
            <person name="Dujon B."/>
            <person name="Sherman D."/>
            <person name="Fischer G."/>
            <person name="Durrens P."/>
            <person name="Casaregola S."/>
            <person name="Lafontaine I."/>
            <person name="de Montigny J."/>
            <person name="Marck C."/>
            <person name="Neuveglise C."/>
            <person name="Talla E."/>
            <person name="Goffard N."/>
            <person name="Frangeul L."/>
            <person name="Aigle M."/>
            <person name="Anthouard V."/>
            <person name="Babour A."/>
            <person name="Barbe V."/>
            <person name="Barnay S."/>
            <person name="Blanchin S."/>
            <person name="Beckerich J.M."/>
            <person name="Beyne E."/>
            <person name="Bleykasten C."/>
            <person name="Boisrame A."/>
            <person name="Boyer J."/>
            <person name="Cattolico L."/>
            <person name="Confanioleri F."/>
            <person name="de Daruvar A."/>
            <person name="Despons L."/>
            <person name="Fabre E."/>
            <person name="Fairhead C."/>
            <person name="Ferry-Dumazet H."/>
            <person name="Groppi A."/>
            <person name="Hantraye F."/>
            <person name="Hennequin C."/>
            <person name="Jauniaux N."/>
            <person name="Joyet P."/>
            <person name="Kachouri R."/>
            <person name="Kerrest A."/>
            <person name="Koszul R."/>
            <person name="Lemaire M."/>
            <person name="Lesur I."/>
            <person name="Ma L."/>
            <person name="Muller H."/>
            <person name="Nicaud J.M."/>
            <person name="Nikolski M."/>
            <person name="Oztas S."/>
            <person name="Ozier-Kalogeropoulos O."/>
            <person name="Pellenz S."/>
            <person name="Potier S."/>
            <person name="Richard G.F."/>
            <person name="Straub M.L."/>
            <person name="Suleau A."/>
            <person name="Swennene D."/>
            <person name="Tekaia F."/>
            <person name="Wesolowski-Louvel M."/>
            <person name="Westhof E."/>
            <person name="Wirth B."/>
            <person name="Zeniou-Meyer M."/>
            <person name="Zivanovic I."/>
            <person name="Bolotin-Fukuhara M."/>
            <person name="Thierry A."/>
            <person name="Bouchier C."/>
            <person name="Caudron B."/>
            <person name="Scarpelli C."/>
            <person name="Gaillardin C."/>
            <person name="Weissenbach J."/>
            <person name="Wincker P."/>
            <person name="Souciet J.L."/>
        </authorList>
    </citation>
    <scope>NUCLEOTIDE SEQUENCE [LARGE SCALE GENOMIC DNA]</scope>
    <source>
        <strain evidence="2">ATCC 36239 / CBS 767 / BCRC 21394 / JCM 1990 / NBRC 0083 / IGC 2968</strain>
    </source>
</reference>
<protein>
    <submittedName>
        <fullName evidence="1">DEHA2G12760p</fullName>
    </submittedName>
</protein>
<dbReference type="RefSeq" id="XP_462090.1">
    <property type="nucleotide sequence ID" value="XM_462090.1"/>
</dbReference>
<proteinExistence type="predicted"/>
<name>Q6BI81_DEBHA</name>
<dbReference type="GeneID" id="2905003"/>